<organism evidence="2 3">
    <name type="scientific">Sulfitobacter porphyrae</name>
    <dbReference type="NCBI Taxonomy" id="1246864"/>
    <lineage>
        <taxon>Bacteria</taxon>
        <taxon>Pseudomonadati</taxon>
        <taxon>Pseudomonadota</taxon>
        <taxon>Alphaproteobacteria</taxon>
        <taxon>Rhodobacterales</taxon>
        <taxon>Roseobacteraceae</taxon>
        <taxon>Sulfitobacter</taxon>
    </lineage>
</organism>
<gene>
    <name evidence="2" type="ORF">ACFQFQ_03895</name>
</gene>
<name>A0ABW2AZU8_9RHOB</name>
<evidence type="ECO:0000313" key="2">
    <source>
        <dbReference type="EMBL" id="MFC6758844.1"/>
    </source>
</evidence>
<proteinExistence type="predicted"/>
<sequence>MTKTATLGYIGTGLMGAPMAARLLAAGHPLTVWNRTAAKAQGLVDKGAAMGKAPPMW</sequence>
<protein>
    <submittedName>
        <fullName evidence="2">NAD(P)-binding domain-containing protein</fullName>
    </submittedName>
</protein>
<dbReference type="EMBL" id="JBHSWG010000001">
    <property type="protein sequence ID" value="MFC6758844.1"/>
    <property type="molecule type" value="Genomic_DNA"/>
</dbReference>
<dbReference type="PANTHER" id="PTHR43580:SF2">
    <property type="entry name" value="CYTOKINE-LIKE NUCLEAR FACTOR N-PAC"/>
    <property type="match status" value="1"/>
</dbReference>
<keyword evidence="3" id="KW-1185">Reference proteome</keyword>
<dbReference type="SUPFAM" id="SSF51735">
    <property type="entry name" value="NAD(P)-binding Rossmann-fold domains"/>
    <property type="match status" value="1"/>
</dbReference>
<dbReference type="Gene3D" id="3.40.50.720">
    <property type="entry name" value="NAD(P)-binding Rossmann-like Domain"/>
    <property type="match status" value="1"/>
</dbReference>
<dbReference type="InterPro" id="IPR006115">
    <property type="entry name" value="6PGDH_NADP-bd"/>
</dbReference>
<accession>A0ABW2AZU8</accession>
<dbReference type="Proteomes" id="UP001596353">
    <property type="component" value="Unassembled WGS sequence"/>
</dbReference>
<feature type="domain" description="6-phosphogluconate dehydrogenase NADP-binding" evidence="1">
    <location>
        <begin position="7"/>
        <end position="52"/>
    </location>
</feature>
<reference evidence="3" key="1">
    <citation type="journal article" date="2019" name="Int. J. Syst. Evol. Microbiol.">
        <title>The Global Catalogue of Microorganisms (GCM) 10K type strain sequencing project: providing services to taxonomists for standard genome sequencing and annotation.</title>
        <authorList>
            <consortium name="The Broad Institute Genomics Platform"/>
            <consortium name="The Broad Institute Genome Sequencing Center for Infectious Disease"/>
            <person name="Wu L."/>
            <person name="Ma J."/>
        </authorList>
    </citation>
    <scope>NUCLEOTIDE SEQUENCE [LARGE SCALE GENOMIC DNA]</scope>
    <source>
        <strain evidence="3">CCUG 66188</strain>
    </source>
</reference>
<dbReference type="InterPro" id="IPR051265">
    <property type="entry name" value="HIBADH-related_NP60_sf"/>
</dbReference>
<dbReference type="Pfam" id="PF03446">
    <property type="entry name" value="NAD_binding_2"/>
    <property type="match status" value="1"/>
</dbReference>
<evidence type="ECO:0000259" key="1">
    <source>
        <dbReference type="Pfam" id="PF03446"/>
    </source>
</evidence>
<dbReference type="InterPro" id="IPR036291">
    <property type="entry name" value="NAD(P)-bd_dom_sf"/>
</dbReference>
<evidence type="ECO:0000313" key="3">
    <source>
        <dbReference type="Proteomes" id="UP001596353"/>
    </source>
</evidence>
<dbReference type="PANTHER" id="PTHR43580">
    <property type="entry name" value="OXIDOREDUCTASE GLYR1-RELATED"/>
    <property type="match status" value="1"/>
</dbReference>
<comment type="caution">
    <text evidence="2">The sequence shown here is derived from an EMBL/GenBank/DDBJ whole genome shotgun (WGS) entry which is preliminary data.</text>
</comment>